<organism evidence="1 2">
    <name type="scientific">Bacillus thermozeamaize</name>
    <dbReference type="NCBI Taxonomy" id="230954"/>
    <lineage>
        <taxon>Bacteria</taxon>
        <taxon>Bacillati</taxon>
        <taxon>Bacillota</taxon>
        <taxon>Bacilli</taxon>
        <taxon>Bacillales</taxon>
        <taxon>Bacillaceae</taxon>
        <taxon>Bacillus</taxon>
    </lineage>
</organism>
<comment type="caution">
    <text evidence="1">The sequence shown here is derived from an EMBL/GenBank/DDBJ whole genome shotgun (WGS) entry which is preliminary data.</text>
</comment>
<dbReference type="AlphaFoldDB" id="A0A1Y3PF33"/>
<accession>A0A1Y3PF33</accession>
<evidence type="ECO:0008006" key="3">
    <source>
        <dbReference type="Google" id="ProtNLM"/>
    </source>
</evidence>
<dbReference type="Proteomes" id="UP000196475">
    <property type="component" value="Unassembled WGS sequence"/>
</dbReference>
<evidence type="ECO:0000313" key="2">
    <source>
        <dbReference type="Proteomes" id="UP000196475"/>
    </source>
</evidence>
<evidence type="ECO:0000313" key="1">
    <source>
        <dbReference type="EMBL" id="OUM85961.1"/>
    </source>
</evidence>
<gene>
    <name evidence="1" type="ORF">BAA01_15225</name>
</gene>
<dbReference type="EMBL" id="LZRT01000095">
    <property type="protein sequence ID" value="OUM85961.1"/>
    <property type="molecule type" value="Genomic_DNA"/>
</dbReference>
<dbReference type="InterPro" id="IPR021725">
    <property type="entry name" value="Cdd1"/>
</dbReference>
<dbReference type="Pfam" id="PF11731">
    <property type="entry name" value="Cdd1"/>
    <property type="match status" value="1"/>
</dbReference>
<reference evidence="2" key="1">
    <citation type="submission" date="2016-06" db="EMBL/GenBank/DDBJ databases">
        <authorList>
            <person name="Nascimento L."/>
            <person name="Pereira R.V."/>
            <person name="Martins L.F."/>
            <person name="Quaggio R.B."/>
            <person name="Silva A.M."/>
            <person name="Setubal J.C."/>
        </authorList>
    </citation>
    <scope>NUCLEOTIDE SEQUENCE [LARGE SCALE GENOMIC DNA]</scope>
</reference>
<sequence length="132" mass="15234">MLRKQKVKLAAIASFQTHDLARVLGCTEERAKLLIALAQFQTIPSAGPDLAKHVIDLGVYSLAELKGKDPAELFDQLERLYGFRIDPCVEDGIRLMVHHAETPCSGKRWWDFTEERKWYRQKHGYPDTRPER</sequence>
<proteinExistence type="predicted"/>
<protein>
    <recommendedName>
        <fullName evidence="3">Pathogenicity locus</fullName>
    </recommendedName>
</protein>
<name>A0A1Y3PF33_9BACI</name>